<reference evidence="1 2" key="1">
    <citation type="journal article" date="2010" name="Genome Biol.">
        <title>A first genome assembly of the barley fungal pathogen Pyrenophora teres f. teres.</title>
        <authorList>
            <person name="Ellwood S.R."/>
            <person name="Liu Z."/>
            <person name="Syme R.A."/>
            <person name="Lai Z."/>
            <person name="Hane J.K."/>
            <person name="Keiper F."/>
            <person name="Moffat C.S."/>
            <person name="Oliver R.P."/>
            <person name="Friesen T.L."/>
        </authorList>
    </citation>
    <scope>NUCLEOTIDE SEQUENCE [LARGE SCALE GENOMIC DNA]</scope>
    <source>
        <strain evidence="1 2">0-1</strain>
    </source>
</reference>
<keyword evidence="2" id="KW-1185">Reference proteome</keyword>
<evidence type="ECO:0000313" key="1">
    <source>
        <dbReference type="EMBL" id="EFQ93603.1"/>
    </source>
</evidence>
<dbReference type="KEGG" id="pte:PTT_08969"/>
<dbReference type="EMBL" id="GL533753">
    <property type="protein sequence ID" value="EFQ93603.1"/>
    <property type="molecule type" value="Genomic_DNA"/>
</dbReference>
<dbReference type="HOGENOM" id="CLU_2122321_0_0_1"/>
<gene>
    <name evidence="1" type="ORF">PTT_08969</name>
</gene>
<accession>E3RKZ6</accession>
<name>E3RKZ6_PYRTT</name>
<dbReference type="AlphaFoldDB" id="E3RKZ6"/>
<sequence>MKSAEWLKTNLTLVYKKWHNITKEIDIRKYKKTLEGILGTKEGEPRKELQGRGMQRVFSPGGALQNILRNTYSEGLLKLNTNTFESSEAKKEFEEFVEGLTAEELQLVTDDEWQ</sequence>
<evidence type="ECO:0000313" key="2">
    <source>
        <dbReference type="Proteomes" id="UP000001067"/>
    </source>
</evidence>
<protein>
    <submittedName>
        <fullName evidence="1">Uncharacterized protein</fullName>
    </submittedName>
</protein>
<dbReference type="Proteomes" id="UP000001067">
    <property type="component" value="Unassembled WGS sequence"/>
</dbReference>
<organism evidence="2">
    <name type="scientific">Pyrenophora teres f. teres (strain 0-1)</name>
    <name type="common">Barley net blotch fungus</name>
    <name type="synonym">Drechslera teres f. teres</name>
    <dbReference type="NCBI Taxonomy" id="861557"/>
    <lineage>
        <taxon>Eukaryota</taxon>
        <taxon>Fungi</taxon>
        <taxon>Dikarya</taxon>
        <taxon>Ascomycota</taxon>
        <taxon>Pezizomycotina</taxon>
        <taxon>Dothideomycetes</taxon>
        <taxon>Pleosporomycetidae</taxon>
        <taxon>Pleosporales</taxon>
        <taxon>Pleosporineae</taxon>
        <taxon>Pleosporaceae</taxon>
        <taxon>Pyrenophora</taxon>
    </lineage>
</organism>
<proteinExistence type="predicted"/>